<dbReference type="InterPro" id="IPR050121">
    <property type="entry name" value="Cytochrome_P450_monoxygenase"/>
</dbReference>
<evidence type="ECO:0000256" key="2">
    <source>
        <dbReference type="ARBA" id="ARBA00010617"/>
    </source>
</evidence>
<name>A0AA40C3R0_9PEZI</name>
<dbReference type="Pfam" id="PF00067">
    <property type="entry name" value="p450"/>
    <property type="match status" value="1"/>
</dbReference>
<keyword evidence="9" id="KW-1185">Reference proteome</keyword>
<keyword evidence="4 7" id="KW-0479">Metal-binding</keyword>
<proteinExistence type="inferred from homology"/>
<accession>A0AA40C3R0</accession>
<evidence type="ECO:0000256" key="6">
    <source>
        <dbReference type="ARBA" id="ARBA00023033"/>
    </source>
</evidence>
<dbReference type="PRINTS" id="PR00465">
    <property type="entry name" value="EP450IV"/>
</dbReference>
<protein>
    <submittedName>
        <fullName evidence="8">Cytochrome P450</fullName>
    </submittedName>
</protein>
<comment type="similarity">
    <text evidence="2">Belongs to the cytochrome P450 family.</text>
</comment>
<dbReference type="GO" id="GO:0004497">
    <property type="term" value="F:monooxygenase activity"/>
    <property type="evidence" value="ECO:0007669"/>
    <property type="project" value="UniProtKB-KW"/>
</dbReference>
<keyword evidence="6" id="KW-0503">Monooxygenase</keyword>
<dbReference type="InterPro" id="IPR036396">
    <property type="entry name" value="Cyt_P450_sf"/>
</dbReference>
<evidence type="ECO:0000313" key="9">
    <source>
        <dbReference type="Proteomes" id="UP001175000"/>
    </source>
</evidence>
<dbReference type="GO" id="GO:0005506">
    <property type="term" value="F:iron ion binding"/>
    <property type="evidence" value="ECO:0007669"/>
    <property type="project" value="InterPro"/>
</dbReference>
<reference evidence="8" key="1">
    <citation type="submission" date="2023-06" db="EMBL/GenBank/DDBJ databases">
        <title>Genome-scale phylogeny and comparative genomics of the fungal order Sordariales.</title>
        <authorList>
            <consortium name="Lawrence Berkeley National Laboratory"/>
            <person name="Hensen N."/>
            <person name="Bonometti L."/>
            <person name="Westerberg I."/>
            <person name="Brannstrom I.O."/>
            <person name="Guillou S."/>
            <person name="Cros-Aarteil S."/>
            <person name="Calhoun S."/>
            <person name="Haridas S."/>
            <person name="Kuo A."/>
            <person name="Mondo S."/>
            <person name="Pangilinan J."/>
            <person name="Riley R."/>
            <person name="Labutti K."/>
            <person name="Andreopoulos B."/>
            <person name="Lipzen A."/>
            <person name="Chen C."/>
            <person name="Yanf M."/>
            <person name="Daum C."/>
            <person name="Ng V."/>
            <person name="Clum A."/>
            <person name="Steindorff A."/>
            <person name="Ohm R."/>
            <person name="Martin F."/>
            <person name="Silar P."/>
            <person name="Natvig D."/>
            <person name="Lalanne C."/>
            <person name="Gautier V."/>
            <person name="Ament-Velasquez S.L."/>
            <person name="Kruys A."/>
            <person name="Hutchinson M.I."/>
            <person name="Powell A.J."/>
            <person name="Barry K."/>
            <person name="Miller A.N."/>
            <person name="Grigoriev I.V."/>
            <person name="Debuchy R."/>
            <person name="Gladieux P."/>
            <person name="Thoren M.H."/>
            <person name="Johannesson H."/>
        </authorList>
    </citation>
    <scope>NUCLEOTIDE SEQUENCE</scope>
    <source>
        <strain evidence="8">CBS 606.72</strain>
    </source>
</reference>
<evidence type="ECO:0000256" key="5">
    <source>
        <dbReference type="ARBA" id="ARBA00023004"/>
    </source>
</evidence>
<evidence type="ECO:0000256" key="1">
    <source>
        <dbReference type="ARBA" id="ARBA00001971"/>
    </source>
</evidence>
<dbReference type="SUPFAM" id="SSF48264">
    <property type="entry name" value="Cytochrome P450"/>
    <property type="match status" value="1"/>
</dbReference>
<dbReference type="EMBL" id="JAULSU010000003">
    <property type="protein sequence ID" value="KAK0623915.1"/>
    <property type="molecule type" value="Genomic_DNA"/>
</dbReference>
<comment type="cofactor">
    <cofactor evidence="1 7">
        <name>heme</name>
        <dbReference type="ChEBI" id="CHEBI:30413"/>
    </cofactor>
</comment>
<organism evidence="8 9">
    <name type="scientific">Immersiella caudata</name>
    <dbReference type="NCBI Taxonomy" id="314043"/>
    <lineage>
        <taxon>Eukaryota</taxon>
        <taxon>Fungi</taxon>
        <taxon>Dikarya</taxon>
        <taxon>Ascomycota</taxon>
        <taxon>Pezizomycotina</taxon>
        <taxon>Sordariomycetes</taxon>
        <taxon>Sordariomycetidae</taxon>
        <taxon>Sordariales</taxon>
        <taxon>Lasiosphaeriaceae</taxon>
        <taxon>Immersiella</taxon>
    </lineage>
</organism>
<dbReference type="GO" id="GO:0020037">
    <property type="term" value="F:heme binding"/>
    <property type="evidence" value="ECO:0007669"/>
    <property type="project" value="InterPro"/>
</dbReference>
<dbReference type="Proteomes" id="UP001175000">
    <property type="component" value="Unassembled WGS sequence"/>
</dbReference>
<evidence type="ECO:0000256" key="3">
    <source>
        <dbReference type="ARBA" id="ARBA00022617"/>
    </source>
</evidence>
<keyword evidence="5 7" id="KW-0408">Iron</keyword>
<dbReference type="InterPro" id="IPR002403">
    <property type="entry name" value="Cyt_P450_E_grp-IV"/>
</dbReference>
<evidence type="ECO:0000256" key="4">
    <source>
        <dbReference type="ARBA" id="ARBA00022723"/>
    </source>
</evidence>
<evidence type="ECO:0000256" key="7">
    <source>
        <dbReference type="PIRSR" id="PIRSR602403-1"/>
    </source>
</evidence>
<dbReference type="GO" id="GO:0016705">
    <property type="term" value="F:oxidoreductase activity, acting on paired donors, with incorporation or reduction of molecular oxygen"/>
    <property type="evidence" value="ECO:0007669"/>
    <property type="project" value="InterPro"/>
</dbReference>
<dbReference type="Gene3D" id="1.10.630.10">
    <property type="entry name" value="Cytochrome P450"/>
    <property type="match status" value="1"/>
</dbReference>
<gene>
    <name evidence="8" type="ORF">B0T14DRAFT_582930</name>
</gene>
<keyword evidence="6" id="KW-0560">Oxidoreductase</keyword>
<comment type="caution">
    <text evidence="8">The sequence shown here is derived from an EMBL/GenBank/DDBJ whole genome shotgun (WGS) entry which is preliminary data.</text>
</comment>
<dbReference type="PANTHER" id="PTHR24305">
    <property type="entry name" value="CYTOCHROME P450"/>
    <property type="match status" value="1"/>
</dbReference>
<evidence type="ECO:0000313" key="8">
    <source>
        <dbReference type="EMBL" id="KAK0623915.1"/>
    </source>
</evidence>
<feature type="binding site" description="axial binding residue" evidence="7">
    <location>
        <position position="271"/>
    </location>
    <ligand>
        <name>heme</name>
        <dbReference type="ChEBI" id="CHEBI:30413"/>
    </ligand>
    <ligandPart>
        <name>Fe</name>
        <dbReference type="ChEBI" id="CHEBI:18248"/>
    </ligandPart>
</feature>
<dbReference type="PANTHER" id="PTHR24305:SF168">
    <property type="entry name" value="P450, PUTATIVE (EUROFUNG)-RELATED"/>
    <property type="match status" value="1"/>
</dbReference>
<sequence length="289" mass="32276">MRAARSPYTRTKRFNQSTRLWQGKDHVFSLLSEEEHLARRARMAAGCSGKENLSLESSIDVHIEERIALIRSNNVGFGKPFGDVKADRDLNDYLEAEETGLAVLLQWPTPPAKVMGLSEKGLVSFGRMFATARELVHDRLKRDTSGKSDMFAPSFATRGGGIISDAEARNLTYMQAVIKEGMRVHPPVTTTIGKRVPDRGDTVVINGKLVFLPGGVNDSQATLAVQHNKRVFGEDVADFRQERWLLEKDERKLAEMNRANELNFGYGRYQCLGKSIAMMEIGKTVFEVG</sequence>
<dbReference type="AlphaFoldDB" id="A0AA40C3R0"/>
<dbReference type="InterPro" id="IPR001128">
    <property type="entry name" value="Cyt_P450"/>
</dbReference>
<keyword evidence="3 7" id="KW-0349">Heme</keyword>